<dbReference type="InterPro" id="IPR013923">
    <property type="entry name" value="Autophagy-rel_prot_16_dom"/>
</dbReference>
<evidence type="ECO:0000313" key="3">
    <source>
        <dbReference type="EMBL" id="KAF9606682.1"/>
    </source>
</evidence>
<proteinExistence type="predicted"/>
<feature type="coiled-coil region" evidence="1">
    <location>
        <begin position="137"/>
        <end position="241"/>
    </location>
</feature>
<dbReference type="InterPro" id="IPR029000">
    <property type="entry name" value="Cyclophilin-like_dom_sf"/>
</dbReference>
<organism evidence="3 4">
    <name type="scientific">Coptis chinensis</name>
    <dbReference type="NCBI Taxonomy" id="261450"/>
    <lineage>
        <taxon>Eukaryota</taxon>
        <taxon>Viridiplantae</taxon>
        <taxon>Streptophyta</taxon>
        <taxon>Embryophyta</taxon>
        <taxon>Tracheophyta</taxon>
        <taxon>Spermatophyta</taxon>
        <taxon>Magnoliopsida</taxon>
        <taxon>Ranunculales</taxon>
        <taxon>Ranunculaceae</taxon>
        <taxon>Coptidoideae</taxon>
        <taxon>Coptis</taxon>
    </lineage>
</organism>
<dbReference type="InterPro" id="IPR002130">
    <property type="entry name" value="Cyclophilin-type_PPIase_dom"/>
</dbReference>
<keyword evidence="1" id="KW-0175">Coiled coil</keyword>
<dbReference type="CDD" id="cd22887">
    <property type="entry name" value="Atg16_CCD"/>
    <property type="match status" value="1"/>
</dbReference>
<dbReference type="InterPro" id="IPR045160">
    <property type="entry name" value="ATG16"/>
</dbReference>
<dbReference type="Proteomes" id="UP000631114">
    <property type="component" value="Unassembled WGS sequence"/>
</dbReference>
<dbReference type="SUPFAM" id="SSF50891">
    <property type="entry name" value="Cyclophilin-like"/>
    <property type="match status" value="1"/>
</dbReference>
<name>A0A835LVM8_9MAGN</name>
<sequence>MLGVMMSREVSSKSLPHICVHLVFVALVMGCFVYGIPLPTSNTIGVNTFSFGQNPILNETPDEFASAAINHALKALRKRHLLEEGAHSPAFTALTKPFIAQTLLDMFDDKHTHYLQGLCNLMPQILRDEGSEWKERAENLEMELQQCYKAQARLSEQLVVEVAECRSSKALLEEKEAVISDLQLEINQTREECIQLKETLEEKRKALDLVLSENQELKAQLEEETLKAKNAEAENKMLIDRWMLQKMQDAERINECPVGHIVMELYADVVPKTAENFRALCTREKGNDRSVVDGMEVVKAIEGVGSQSGWCANPVVADCGQKS</sequence>
<dbReference type="OrthoDB" id="538223at2759"/>
<reference evidence="3 4" key="1">
    <citation type="submission" date="2020-10" db="EMBL/GenBank/DDBJ databases">
        <title>The Coptis chinensis genome and diversification of protoberbering-type alkaloids.</title>
        <authorList>
            <person name="Wang B."/>
            <person name="Shu S."/>
            <person name="Song C."/>
            <person name="Liu Y."/>
        </authorList>
    </citation>
    <scope>NUCLEOTIDE SEQUENCE [LARGE SCALE GENOMIC DNA]</scope>
    <source>
        <strain evidence="3">HL-2020</strain>
        <tissue evidence="3">Leaf</tissue>
    </source>
</reference>
<dbReference type="GO" id="GO:0003755">
    <property type="term" value="F:peptidyl-prolyl cis-trans isomerase activity"/>
    <property type="evidence" value="ECO:0007669"/>
    <property type="project" value="InterPro"/>
</dbReference>
<dbReference type="PANTHER" id="PTHR19878">
    <property type="entry name" value="AUTOPHAGY PROTEIN 16-LIKE"/>
    <property type="match status" value="1"/>
</dbReference>
<dbReference type="PANTHER" id="PTHR19878:SF8">
    <property type="entry name" value="AUTOPHAGY-RELATED 16, ISOFORM F"/>
    <property type="match status" value="1"/>
</dbReference>
<protein>
    <recommendedName>
        <fullName evidence="2">PPIase cyclophilin-type domain-containing protein</fullName>
    </recommendedName>
</protein>
<gene>
    <name evidence="3" type="ORF">IFM89_027726</name>
</gene>
<dbReference type="Pfam" id="PF00160">
    <property type="entry name" value="Pro_isomerase"/>
    <property type="match status" value="1"/>
</dbReference>
<dbReference type="AlphaFoldDB" id="A0A835LVM8"/>
<dbReference type="EMBL" id="JADFTS010000005">
    <property type="protein sequence ID" value="KAF9606682.1"/>
    <property type="molecule type" value="Genomic_DNA"/>
</dbReference>
<dbReference type="Pfam" id="PF08614">
    <property type="entry name" value="ATG16"/>
    <property type="match status" value="1"/>
</dbReference>
<dbReference type="GO" id="GO:0000045">
    <property type="term" value="P:autophagosome assembly"/>
    <property type="evidence" value="ECO:0007669"/>
    <property type="project" value="InterPro"/>
</dbReference>
<comment type="caution">
    <text evidence="3">The sequence shown here is derived from an EMBL/GenBank/DDBJ whole genome shotgun (WGS) entry which is preliminary data.</text>
</comment>
<dbReference type="PROSITE" id="PS50072">
    <property type="entry name" value="CSA_PPIASE_2"/>
    <property type="match status" value="1"/>
</dbReference>
<dbReference type="Gene3D" id="2.40.100.10">
    <property type="entry name" value="Cyclophilin-like"/>
    <property type="match status" value="1"/>
</dbReference>
<evidence type="ECO:0000256" key="1">
    <source>
        <dbReference type="SAM" id="Coils"/>
    </source>
</evidence>
<feature type="domain" description="PPIase cyclophilin-type" evidence="2">
    <location>
        <begin position="253"/>
        <end position="323"/>
    </location>
</feature>
<accession>A0A835LVM8</accession>
<evidence type="ECO:0000313" key="4">
    <source>
        <dbReference type="Proteomes" id="UP000631114"/>
    </source>
</evidence>
<keyword evidence="4" id="KW-1185">Reference proteome</keyword>
<evidence type="ECO:0000259" key="2">
    <source>
        <dbReference type="PROSITE" id="PS50072"/>
    </source>
</evidence>